<dbReference type="InterPro" id="IPR003661">
    <property type="entry name" value="HisK_dim/P_dom"/>
</dbReference>
<evidence type="ECO:0000313" key="16">
    <source>
        <dbReference type="Proteomes" id="UP000199659"/>
    </source>
</evidence>
<evidence type="ECO:0000256" key="12">
    <source>
        <dbReference type="SAM" id="Coils"/>
    </source>
</evidence>
<dbReference type="SUPFAM" id="SSF55874">
    <property type="entry name" value="ATPase domain of HSP90 chaperone/DNA topoisomerase II/histidine kinase"/>
    <property type="match status" value="1"/>
</dbReference>
<evidence type="ECO:0000256" key="8">
    <source>
        <dbReference type="ARBA" id="ARBA00022777"/>
    </source>
</evidence>
<dbReference type="EMBL" id="FOYZ01000004">
    <property type="protein sequence ID" value="SFR73012.1"/>
    <property type="molecule type" value="Genomic_DNA"/>
</dbReference>
<dbReference type="RefSeq" id="WP_092559946.1">
    <property type="nucleotide sequence ID" value="NZ_FOYZ01000004.1"/>
</dbReference>
<dbReference type="OrthoDB" id="9780487at2"/>
<keyword evidence="9 13" id="KW-1133">Transmembrane helix</keyword>
<protein>
    <recommendedName>
        <fullName evidence="3">histidine kinase</fullName>
        <ecNumber evidence="3">2.7.13.3</ecNumber>
    </recommendedName>
</protein>
<dbReference type="PRINTS" id="PR00344">
    <property type="entry name" value="BCTRLSENSOR"/>
</dbReference>
<dbReference type="GO" id="GO:0000155">
    <property type="term" value="F:phosphorelay sensor kinase activity"/>
    <property type="evidence" value="ECO:0007669"/>
    <property type="project" value="InterPro"/>
</dbReference>
<feature type="transmembrane region" description="Helical" evidence="13">
    <location>
        <begin position="12"/>
        <end position="32"/>
    </location>
</feature>
<keyword evidence="12" id="KW-0175">Coiled coil</keyword>
<evidence type="ECO:0000256" key="7">
    <source>
        <dbReference type="ARBA" id="ARBA00022692"/>
    </source>
</evidence>
<keyword evidence="11 13" id="KW-0472">Membrane</keyword>
<dbReference type="InterPro" id="IPR003594">
    <property type="entry name" value="HATPase_dom"/>
</dbReference>
<evidence type="ECO:0000256" key="2">
    <source>
        <dbReference type="ARBA" id="ARBA00004651"/>
    </source>
</evidence>
<evidence type="ECO:0000256" key="11">
    <source>
        <dbReference type="ARBA" id="ARBA00023136"/>
    </source>
</evidence>
<evidence type="ECO:0000313" key="15">
    <source>
        <dbReference type="EMBL" id="SFR73012.1"/>
    </source>
</evidence>
<reference evidence="15 16" key="1">
    <citation type="submission" date="2016-10" db="EMBL/GenBank/DDBJ databases">
        <authorList>
            <person name="de Groot N.N."/>
        </authorList>
    </citation>
    <scope>NUCLEOTIDE SEQUENCE [LARGE SCALE GENOMIC DNA]</scope>
    <source>
        <strain evidence="15 16">743A</strain>
    </source>
</reference>
<dbReference type="GO" id="GO:0005886">
    <property type="term" value="C:plasma membrane"/>
    <property type="evidence" value="ECO:0007669"/>
    <property type="project" value="UniProtKB-SubCell"/>
</dbReference>
<keyword evidence="4" id="KW-1003">Cell membrane</keyword>
<organism evidence="15 16">
    <name type="scientific">Anaeromicropila populeti</name>
    <dbReference type="NCBI Taxonomy" id="37658"/>
    <lineage>
        <taxon>Bacteria</taxon>
        <taxon>Bacillati</taxon>
        <taxon>Bacillota</taxon>
        <taxon>Clostridia</taxon>
        <taxon>Lachnospirales</taxon>
        <taxon>Lachnospiraceae</taxon>
        <taxon>Anaeromicropila</taxon>
    </lineage>
</organism>
<evidence type="ECO:0000256" key="13">
    <source>
        <dbReference type="SAM" id="Phobius"/>
    </source>
</evidence>
<dbReference type="PROSITE" id="PS50109">
    <property type="entry name" value="HIS_KIN"/>
    <property type="match status" value="1"/>
</dbReference>
<accession>A0A1I6J1Y9</accession>
<keyword evidence="6" id="KW-0808">Transferase</keyword>
<comment type="catalytic activity">
    <reaction evidence="1">
        <text>ATP + protein L-histidine = ADP + protein N-phospho-L-histidine.</text>
        <dbReference type="EC" id="2.7.13.3"/>
    </reaction>
</comment>
<proteinExistence type="predicted"/>
<dbReference type="PANTHER" id="PTHR45453">
    <property type="entry name" value="PHOSPHATE REGULON SENSOR PROTEIN PHOR"/>
    <property type="match status" value="1"/>
</dbReference>
<dbReference type="EC" id="2.7.13.3" evidence="3"/>
<keyword evidence="16" id="KW-1185">Reference proteome</keyword>
<dbReference type="Proteomes" id="UP000199659">
    <property type="component" value="Unassembled WGS sequence"/>
</dbReference>
<dbReference type="CDD" id="cd00082">
    <property type="entry name" value="HisKA"/>
    <property type="match status" value="1"/>
</dbReference>
<gene>
    <name evidence="15" type="ORF">SAMN05661086_01372</name>
</gene>
<evidence type="ECO:0000256" key="3">
    <source>
        <dbReference type="ARBA" id="ARBA00012438"/>
    </source>
</evidence>
<dbReference type="InterPro" id="IPR005467">
    <property type="entry name" value="His_kinase_dom"/>
</dbReference>
<sequence>MRLVCTYIKDRIKMGLVFCSCALLILLNHFLYQQSFQVIIFSLQLCGAVSGCAVILDFIKYRKKHLELQQFYAHAPLFEMSQLPKGNLLEQDYQVLLKQLSDYNRKLEEQMASRQEEQMEYYSMWIHQIKTPIAAMHLLIQLAEEGSYKKEMGQELFKVEQYVEMVLQFQRLDSLSSDLFLKSLELQDVIKQAVKKYSVLFIRKKIALELEDIQEVIVSDEKWLVYVLEQLISNALKYTMEGSIRIYMDSEEKKSLVIEDTGIGIREEDIPRIFDRGFTGYNGRMDKKSTGIGLYLCKQILDKLGHTIWVESELGKGTKFILNLEESRLEFFS</sequence>
<dbReference type="SMART" id="SM00387">
    <property type="entry name" value="HATPase_c"/>
    <property type="match status" value="1"/>
</dbReference>
<dbReference type="InterPro" id="IPR036890">
    <property type="entry name" value="HATPase_C_sf"/>
</dbReference>
<keyword evidence="8" id="KW-0418">Kinase</keyword>
<dbReference type="Gene3D" id="3.30.565.10">
    <property type="entry name" value="Histidine kinase-like ATPase, C-terminal domain"/>
    <property type="match status" value="1"/>
</dbReference>
<name>A0A1I6J1Y9_9FIRM</name>
<feature type="coiled-coil region" evidence="12">
    <location>
        <begin position="93"/>
        <end position="120"/>
    </location>
</feature>
<evidence type="ECO:0000256" key="10">
    <source>
        <dbReference type="ARBA" id="ARBA00023012"/>
    </source>
</evidence>
<evidence type="ECO:0000256" key="6">
    <source>
        <dbReference type="ARBA" id="ARBA00022679"/>
    </source>
</evidence>
<dbReference type="InterPro" id="IPR004358">
    <property type="entry name" value="Sig_transdc_His_kin-like_C"/>
</dbReference>
<dbReference type="PANTHER" id="PTHR45453:SF2">
    <property type="entry name" value="HISTIDINE KINASE"/>
    <property type="match status" value="1"/>
</dbReference>
<keyword evidence="7 13" id="KW-0812">Transmembrane</keyword>
<feature type="transmembrane region" description="Helical" evidence="13">
    <location>
        <begin position="38"/>
        <end position="59"/>
    </location>
</feature>
<dbReference type="InterPro" id="IPR050351">
    <property type="entry name" value="BphY/WalK/GraS-like"/>
</dbReference>
<evidence type="ECO:0000256" key="4">
    <source>
        <dbReference type="ARBA" id="ARBA00022475"/>
    </source>
</evidence>
<dbReference type="GO" id="GO:0004721">
    <property type="term" value="F:phosphoprotein phosphatase activity"/>
    <property type="evidence" value="ECO:0007669"/>
    <property type="project" value="TreeGrafter"/>
</dbReference>
<evidence type="ECO:0000256" key="5">
    <source>
        <dbReference type="ARBA" id="ARBA00022553"/>
    </source>
</evidence>
<keyword evidence="5" id="KW-0597">Phosphoprotein</keyword>
<keyword evidence="10" id="KW-0902">Two-component regulatory system</keyword>
<dbReference type="STRING" id="37658.SAMN05661086_01372"/>
<evidence type="ECO:0000256" key="1">
    <source>
        <dbReference type="ARBA" id="ARBA00000085"/>
    </source>
</evidence>
<dbReference type="GO" id="GO:0016036">
    <property type="term" value="P:cellular response to phosphate starvation"/>
    <property type="evidence" value="ECO:0007669"/>
    <property type="project" value="TreeGrafter"/>
</dbReference>
<dbReference type="Pfam" id="PF02518">
    <property type="entry name" value="HATPase_c"/>
    <property type="match status" value="1"/>
</dbReference>
<evidence type="ECO:0000256" key="9">
    <source>
        <dbReference type="ARBA" id="ARBA00022989"/>
    </source>
</evidence>
<dbReference type="AlphaFoldDB" id="A0A1I6J1Y9"/>
<evidence type="ECO:0000259" key="14">
    <source>
        <dbReference type="PROSITE" id="PS50109"/>
    </source>
</evidence>
<feature type="domain" description="Histidine kinase" evidence="14">
    <location>
        <begin position="124"/>
        <end position="328"/>
    </location>
</feature>
<comment type="subcellular location">
    <subcellularLocation>
        <location evidence="2">Cell membrane</location>
        <topology evidence="2">Multi-pass membrane protein</topology>
    </subcellularLocation>
</comment>